<sequence>MHSVCAVLCFSQKHKHTHARVKDCQCPPLNSLGSLSLYSINGLQKGKYILGLVLQKLILYCRHYAVYSLLVFFVFFQFLL</sequence>
<keyword evidence="1" id="KW-0812">Transmembrane</keyword>
<dbReference type="AlphaFoldDB" id="A0A0E9TUW2"/>
<name>A0A0E9TUW2_ANGAN</name>
<reference evidence="2" key="1">
    <citation type="submission" date="2014-11" db="EMBL/GenBank/DDBJ databases">
        <authorList>
            <person name="Amaro Gonzalez C."/>
        </authorList>
    </citation>
    <scope>NUCLEOTIDE SEQUENCE</scope>
</reference>
<organism evidence="2">
    <name type="scientific">Anguilla anguilla</name>
    <name type="common">European freshwater eel</name>
    <name type="synonym">Muraena anguilla</name>
    <dbReference type="NCBI Taxonomy" id="7936"/>
    <lineage>
        <taxon>Eukaryota</taxon>
        <taxon>Metazoa</taxon>
        <taxon>Chordata</taxon>
        <taxon>Craniata</taxon>
        <taxon>Vertebrata</taxon>
        <taxon>Euteleostomi</taxon>
        <taxon>Actinopterygii</taxon>
        <taxon>Neopterygii</taxon>
        <taxon>Teleostei</taxon>
        <taxon>Anguilliformes</taxon>
        <taxon>Anguillidae</taxon>
        <taxon>Anguilla</taxon>
    </lineage>
</organism>
<protein>
    <submittedName>
        <fullName evidence="2">Uncharacterized protein</fullName>
    </submittedName>
</protein>
<evidence type="ECO:0000256" key="1">
    <source>
        <dbReference type="SAM" id="Phobius"/>
    </source>
</evidence>
<reference evidence="2" key="2">
    <citation type="journal article" date="2015" name="Fish Shellfish Immunol.">
        <title>Early steps in the European eel (Anguilla anguilla)-Vibrio vulnificus interaction in the gills: Role of the RtxA13 toxin.</title>
        <authorList>
            <person name="Callol A."/>
            <person name="Pajuelo D."/>
            <person name="Ebbesson L."/>
            <person name="Teles M."/>
            <person name="MacKenzie S."/>
            <person name="Amaro C."/>
        </authorList>
    </citation>
    <scope>NUCLEOTIDE SEQUENCE</scope>
</reference>
<dbReference type="EMBL" id="GBXM01051862">
    <property type="protein sequence ID" value="JAH56715.1"/>
    <property type="molecule type" value="Transcribed_RNA"/>
</dbReference>
<accession>A0A0E9TUW2</accession>
<keyword evidence="1" id="KW-1133">Transmembrane helix</keyword>
<keyword evidence="1" id="KW-0472">Membrane</keyword>
<proteinExistence type="predicted"/>
<feature type="transmembrane region" description="Helical" evidence="1">
    <location>
        <begin position="57"/>
        <end position="79"/>
    </location>
</feature>
<evidence type="ECO:0000313" key="2">
    <source>
        <dbReference type="EMBL" id="JAH56715.1"/>
    </source>
</evidence>